<dbReference type="HOGENOM" id="CLU_030140_0_2_0"/>
<evidence type="ECO:0000256" key="1">
    <source>
        <dbReference type="ARBA" id="ARBA00007406"/>
    </source>
</evidence>
<dbReference type="GO" id="GO:0006006">
    <property type="term" value="P:glucose metabolic process"/>
    <property type="evidence" value="ECO:0007669"/>
    <property type="project" value="InterPro"/>
</dbReference>
<dbReference type="eggNOG" id="COG0057">
    <property type="taxonomic scope" value="Bacteria"/>
</dbReference>
<dbReference type="PRINTS" id="PR00078">
    <property type="entry name" value="G3PDHDRGNASE"/>
</dbReference>
<dbReference type="InterPro" id="IPR006424">
    <property type="entry name" value="Glyceraldehyde-3-P_DH_1"/>
</dbReference>
<evidence type="ECO:0000259" key="9">
    <source>
        <dbReference type="SMART" id="SM00846"/>
    </source>
</evidence>
<dbReference type="SUPFAM" id="SSF51735">
    <property type="entry name" value="NAD(P)-binding Rossmann-fold domains"/>
    <property type="match status" value="1"/>
</dbReference>
<dbReference type="CDD" id="cd18126">
    <property type="entry name" value="GAPDH_I_C"/>
    <property type="match status" value="1"/>
</dbReference>
<dbReference type="InterPro" id="IPR020830">
    <property type="entry name" value="GlycerAld_3-P_DH_AS"/>
</dbReference>
<dbReference type="SMART" id="SM00846">
    <property type="entry name" value="Gp_dh_N"/>
    <property type="match status" value="1"/>
</dbReference>
<sequence length="340" mass="37227">MSKVRVAINGFGRIGRLVLRGLKEYDTKGLMEVVALQRHNAAVDQMAYLLKYDSVHRRFDAQISYDDSHLIVDGHSMEVLRADTAEELPWKKLGVDLIIEASGAYTKSDKASWHLQAGAKKVLLTSPGKSDDIATFVMGVNEKTYDPASHHIVSNASCTTNCLAPVAKVLHEQFGIVSGLMTTEHSYTSDQRLHDKSHKNNFRARAAALSMVPTTTGAAKAVGKVIPELNGKLSGLSIRVPTPDVSLVDLTFVAAKPVTVESINQAMKEASESTLKGYLGYETDDCVSVDFTHDPRSAVFAPSQTMVIGNLAKVLAWYDNEWGYSCRCIDLANYMIEKGF</sequence>
<feature type="site" description="Activates thiol group during catalysis" evidence="6">
    <location>
        <position position="185"/>
    </location>
</feature>
<organism evidence="10 11">
    <name type="scientific">Jonquetella anthropi DSM 22815</name>
    <dbReference type="NCBI Taxonomy" id="885272"/>
    <lineage>
        <taxon>Bacteria</taxon>
        <taxon>Thermotogati</taxon>
        <taxon>Synergistota</taxon>
        <taxon>Synergistia</taxon>
        <taxon>Synergistales</taxon>
        <taxon>Dethiosulfovibrionaceae</taxon>
        <taxon>Jonquetella</taxon>
    </lineage>
</organism>
<dbReference type="Proteomes" id="UP000003806">
    <property type="component" value="Chromosome"/>
</dbReference>
<feature type="binding site" evidence="4">
    <location>
        <begin position="157"/>
        <end position="159"/>
    </location>
    <ligand>
        <name>D-glyceraldehyde 3-phosphate</name>
        <dbReference type="ChEBI" id="CHEBI:59776"/>
    </ligand>
</feature>
<evidence type="ECO:0000256" key="8">
    <source>
        <dbReference type="RuleBase" id="RU361160"/>
    </source>
</evidence>
<feature type="binding site" evidence="4">
    <location>
        <position position="188"/>
    </location>
    <ligand>
        <name>D-glyceraldehyde 3-phosphate</name>
        <dbReference type="ChEBI" id="CHEBI:59776"/>
    </ligand>
</feature>
<keyword evidence="5" id="KW-0520">NAD</keyword>
<feature type="binding site" evidence="4">
    <location>
        <position position="239"/>
    </location>
    <ligand>
        <name>D-glyceraldehyde 3-phosphate</name>
        <dbReference type="ChEBI" id="CHEBI:59776"/>
    </ligand>
</feature>
<evidence type="ECO:0000256" key="5">
    <source>
        <dbReference type="PIRSR" id="PIRSR000149-3"/>
    </source>
</evidence>
<evidence type="ECO:0000256" key="3">
    <source>
        <dbReference type="PIRSR" id="PIRSR000149-1"/>
    </source>
</evidence>
<dbReference type="EC" id="1.2.1.-" evidence="8"/>
<dbReference type="Pfam" id="PF00044">
    <property type="entry name" value="Gp_dh_N"/>
    <property type="match status" value="1"/>
</dbReference>
<dbReference type="InterPro" id="IPR020828">
    <property type="entry name" value="GlycerAld_3-P_DH_NAD(P)-bd"/>
</dbReference>
<dbReference type="InterPro" id="IPR020831">
    <property type="entry name" value="GlycerAld/Erythrose_P_DH"/>
</dbReference>
<dbReference type="CDD" id="cd05214">
    <property type="entry name" value="GAPDH_I_N"/>
    <property type="match status" value="1"/>
</dbReference>
<comment type="similarity">
    <text evidence="1 7">Belongs to the glyceraldehyde-3-phosphate dehydrogenase family.</text>
</comment>
<dbReference type="GO" id="GO:0050661">
    <property type="term" value="F:NADP binding"/>
    <property type="evidence" value="ECO:0007669"/>
    <property type="project" value="InterPro"/>
</dbReference>
<feature type="binding site" evidence="5">
    <location>
        <position position="320"/>
    </location>
    <ligand>
        <name>NAD(+)</name>
        <dbReference type="ChEBI" id="CHEBI:57540"/>
    </ligand>
</feature>
<gene>
    <name evidence="10" type="ORF">JonanDRAFT_1117</name>
</gene>
<dbReference type="Pfam" id="PF02800">
    <property type="entry name" value="Gp_dh_C"/>
    <property type="match status" value="1"/>
</dbReference>
<dbReference type="GO" id="GO:0051287">
    <property type="term" value="F:NAD binding"/>
    <property type="evidence" value="ECO:0007669"/>
    <property type="project" value="InterPro"/>
</dbReference>
<keyword evidence="2 8" id="KW-0560">Oxidoreductase</keyword>
<dbReference type="OrthoDB" id="9803304at2"/>
<evidence type="ECO:0000256" key="2">
    <source>
        <dbReference type="ARBA" id="ARBA00023002"/>
    </source>
</evidence>
<dbReference type="InterPro" id="IPR020829">
    <property type="entry name" value="GlycerAld_3-P_DH_cat"/>
</dbReference>
<dbReference type="RefSeq" id="WP_008521564.1">
    <property type="nucleotide sequence ID" value="NZ_CM001376.1"/>
</dbReference>
<feature type="active site" description="Nucleophile" evidence="3">
    <location>
        <position position="158"/>
    </location>
</feature>
<evidence type="ECO:0000313" key="11">
    <source>
        <dbReference type="Proteomes" id="UP000003806"/>
    </source>
</evidence>
<dbReference type="Gene3D" id="3.40.50.720">
    <property type="entry name" value="NAD(P)-binding Rossmann-like Domain"/>
    <property type="match status" value="1"/>
</dbReference>
<dbReference type="PIRSF" id="PIRSF000149">
    <property type="entry name" value="GAP_DH"/>
    <property type="match status" value="1"/>
</dbReference>
<dbReference type="FunFam" id="3.40.50.720:FF:000001">
    <property type="entry name" value="Glyceraldehyde-3-phosphate dehydrogenase"/>
    <property type="match status" value="1"/>
</dbReference>
<dbReference type="FunFam" id="3.30.360.10:FF:000002">
    <property type="entry name" value="Glyceraldehyde-3-phosphate dehydrogenase"/>
    <property type="match status" value="1"/>
</dbReference>
<keyword evidence="5" id="KW-0547">Nucleotide-binding</keyword>
<dbReference type="InterPro" id="IPR036291">
    <property type="entry name" value="NAD(P)-bd_dom_sf"/>
</dbReference>
<accession>H0ULC5</accession>
<evidence type="ECO:0000256" key="7">
    <source>
        <dbReference type="RuleBase" id="RU000397"/>
    </source>
</evidence>
<evidence type="ECO:0000313" key="10">
    <source>
        <dbReference type="EMBL" id="EHM13484.1"/>
    </source>
</evidence>
<dbReference type="STRING" id="885272.JonanDRAFT_1117"/>
<dbReference type="SUPFAM" id="SSF55347">
    <property type="entry name" value="Glyceraldehyde-3-phosphate dehydrogenase-like, C-terminal domain"/>
    <property type="match status" value="1"/>
</dbReference>
<dbReference type="GO" id="GO:0016620">
    <property type="term" value="F:oxidoreductase activity, acting on the aldehyde or oxo group of donors, NAD or NADP as acceptor"/>
    <property type="evidence" value="ECO:0007669"/>
    <property type="project" value="InterPro"/>
</dbReference>
<dbReference type="PANTHER" id="PTHR43148">
    <property type="entry name" value="GLYCERALDEHYDE-3-PHOSPHATE DEHYDROGENASE 2"/>
    <property type="match status" value="1"/>
</dbReference>
<evidence type="ECO:0000256" key="6">
    <source>
        <dbReference type="PIRSR" id="PIRSR000149-4"/>
    </source>
</evidence>
<keyword evidence="11" id="KW-1185">Reference proteome</keyword>
<name>H0ULC5_9BACT</name>
<feature type="binding site" evidence="4">
    <location>
        <begin position="216"/>
        <end position="217"/>
    </location>
    <ligand>
        <name>D-glyceraldehyde 3-phosphate</name>
        <dbReference type="ChEBI" id="CHEBI:59776"/>
    </ligand>
</feature>
<dbReference type="EMBL" id="CM001376">
    <property type="protein sequence ID" value="EHM13484.1"/>
    <property type="molecule type" value="Genomic_DNA"/>
</dbReference>
<dbReference type="Gene3D" id="3.30.360.10">
    <property type="entry name" value="Dihydrodipicolinate Reductase, domain 2"/>
    <property type="match status" value="1"/>
</dbReference>
<feature type="binding site" evidence="5">
    <location>
        <begin position="13"/>
        <end position="14"/>
    </location>
    <ligand>
        <name>NAD(+)</name>
        <dbReference type="ChEBI" id="CHEBI:57540"/>
    </ligand>
</feature>
<proteinExistence type="inferred from homology"/>
<reference evidence="10 11" key="1">
    <citation type="submission" date="2011-11" db="EMBL/GenBank/DDBJ databases">
        <title>The Noncontiguous Finished genome of Jonquetella anthropi DSM 22815.</title>
        <authorList>
            <consortium name="US DOE Joint Genome Institute (JGI-PGF)"/>
            <person name="Lucas S."/>
            <person name="Copeland A."/>
            <person name="Lapidus A."/>
            <person name="Glavina del Rio T."/>
            <person name="Dalin E."/>
            <person name="Tice H."/>
            <person name="Bruce D."/>
            <person name="Goodwin L."/>
            <person name="Pitluck S."/>
            <person name="Peters L."/>
            <person name="Mikhailova N."/>
            <person name="Held B."/>
            <person name="Kyrpides N."/>
            <person name="Mavromatis K."/>
            <person name="Ivanova N."/>
            <person name="Markowitz V."/>
            <person name="Cheng J.-F."/>
            <person name="Hugenholtz P."/>
            <person name="Woyke T."/>
            <person name="Wu D."/>
            <person name="Gronow S."/>
            <person name="Wellnitz S."/>
            <person name="Brambilla E."/>
            <person name="Klenk H.-P."/>
            <person name="Eisen J.A."/>
        </authorList>
    </citation>
    <scope>NUCLEOTIDE SEQUENCE [LARGE SCALE GENOMIC DNA]</scope>
    <source>
        <strain evidence="10 11">DSM 22815</strain>
    </source>
</reference>
<feature type="binding site" evidence="5">
    <location>
        <position position="125"/>
    </location>
    <ligand>
        <name>NAD(+)</name>
        <dbReference type="ChEBI" id="CHEBI:57540"/>
    </ligand>
</feature>
<dbReference type="NCBIfam" id="TIGR01534">
    <property type="entry name" value="GAPDH-I"/>
    <property type="match status" value="1"/>
</dbReference>
<protein>
    <recommendedName>
        <fullName evidence="8">Glyceraldehyde-3-phosphate dehydrogenase</fullName>
        <ecNumber evidence="8">1.2.1.-</ecNumber>
    </recommendedName>
</protein>
<dbReference type="AlphaFoldDB" id="H0ULC5"/>
<dbReference type="PROSITE" id="PS00071">
    <property type="entry name" value="GAPDH"/>
    <property type="match status" value="1"/>
</dbReference>
<feature type="domain" description="Glyceraldehyde 3-phosphate dehydrogenase NAD(P) binding" evidence="9">
    <location>
        <begin position="4"/>
        <end position="158"/>
    </location>
</feature>
<evidence type="ECO:0000256" key="4">
    <source>
        <dbReference type="PIRSR" id="PIRSR000149-2"/>
    </source>
</evidence>